<comment type="caution">
    <text evidence="2">The sequence shown here is derived from an EMBL/GenBank/DDBJ whole genome shotgun (WGS) entry which is preliminary data.</text>
</comment>
<feature type="transmembrane region" description="Helical" evidence="1">
    <location>
        <begin position="109"/>
        <end position="128"/>
    </location>
</feature>
<reference evidence="2 3" key="1">
    <citation type="journal article" date="2022" name="bioRxiv">
        <title>Genomics of Preaxostyla Flagellates Illuminates Evolutionary Transitions and the Path Towards Mitochondrial Loss.</title>
        <authorList>
            <person name="Novak L.V.F."/>
            <person name="Treitli S.C."/>
            <person name="Pyrih J."/>
            <person name="Halakuc P."/>
            <person name="Pipaliya S.V."/>
            <person name="Vacek V."/>
            <person name="Brzon O."/>
            <person name="Soukal P."/>
            <person name="Eme L."/>
            <person name="Dacks J.B."/>
            <person name="Karnkowska A."/>
            <person name="Elias M."/>
            <person name="Hampl V."/>
        </authorList>
    </citation>
    <scope>NUCLEOTIDE SEQUENCE [LARGE SCALE GENOMIC DNA]</scope>
    <source>
        <strain evidence="2">NAU3</strain>
        <tissue evidence="2">Gut</tissue>
    </source>
</reference>
<evidence type="ECO:0000313" key="2">
    <source>
        <dbReference type="EMBL" id="KAK2957414.1"/>
    </source>
</evidence>
<keyword evidence="3" id="KW-1185">Reference proteome</keyword>
<dbReference type="EMBL" id="JARBJD010000046">
    <property type="protein sequence ID" value="KAK2957414.1"/>
    <property type="molecule type" value="Genomic_DNA"/>
</dbReference>
<keyword evidence="1" id="KW-1133">Transmembrane helix</keyword>
<protein>
    <submittedName>
        <fullName evidence="2">Uncharacterized protein</fullName>
    </submittedName>
</protein>
<dbReference type="Proteomes" id="UP001281761">
    <property type="component" value="Unassembled WGS sequence"/>
</dbReference>
<proteinExistence type="predicted"/>
<evidence type="ECO:0000313" key="3">
    <source>
        <dbReference type="Proteomes" id="UP001281761"/>
    </source>
</evidence>
<sequence length="161" mass="18575">MRFWGYILSGALAFQTMTGVVAGKVLKSTLASQTSFKVEEPEIQQQIDTLTTYFGTLLELFSWIVFLAVNFAIRDYLYMLTLGAFELFLWVGLYFLLKISPPFESTFLSVQYVIAQIFLTVVFILLISRRLYLRYSRRRTAKVTNKPRIVPLTSQTESEVL</sequence>
<accession>A0ABQ9Y166</accession>
<feature type="transmembrane region" description="Helical" evidence="1">
    <location>
        <begin position="50"/>
        <end position="69"/>
    </location>
</feature>
<keyword evidence="1" id="KW-0472">Membrane</keyword>
<evidence type="ECO:0000256" key="1">
    <source>
        <dbReference type="SAM" id="Phobius"/>
    </source>
</evidence>
<feature type="transmembrane region" description="Helical" evidence="1">
    <location>
        <begin position="76"/>
        <end position="97"/>
    </location>
</feature>
<organism evidence="2 3">
    <name type="scientific">Blattamonas nauphoetae</name>
    <dbReference type="NCBI Taxonomy" id="2049346"/>
    <lineage>
        <taxon>Eukaryota</taxon>
        <taxon>Metamonada</taxon>
        <taxon>Preaxostyla</taxon>
        <taxon>Oxymonadida</taxon>
        <taxon>Blattamonas</taxon>
    </lineage>
</organism>
<gene>
    <name evidence="2" type="ORF">BLNAU_7570</name>
</gene>
<name>A0ABQ9Y166_9EUKA</name>
<keyword evidence="1" id="KW-0812">Transmembrane</keyword>